<dbReference type="EMBL" id="OP429141">
    <property type="protein sequence ID" value="WEG71615.1"/>
    <property type="molecule type" value="Genomic_DNA"/>
</dbReference>
<gene>
    <name evidence="6" type="primary">m119.2</name>
</gene>
<evidence type="ECO:0000313" key="4">
    <source>
        <dbReference type="EMBL" id="WEG69386.1"/>
    </source>
</evidence>
<name>A0A9Y1N6Y5_9BETA</name>
<dbReference type="EMBL" id="OP429125">
    <property type="protein sequence ID" value="WEG69386.1"/>
    <property type="molecule type" value="Genomic_DNA"/>
</dbReference>
<dbReference type="EMBL" id="OP429123">
    <property type="protein sequence ID" value="WEG69109.1"/>
    <property type="molecule type" value="Genomic_DNA"/>
</dbReference>
<keyword evidence="1" id="KW-1133">Transmembrane helix</keyword>
<feature type="transmembrane region" description="Helical" evidence="1">
    <location>
        <begin position="31"/>
        <end position="51"/>
    </location>
</feature>
<organism evidence="6">
    <name type="scientific">Mastomys natalensis cytomegalovirus 2</name>
    <dbReference type="NCBI Taxonomy" id="2973540"/>
    <lineage>
        <taxon>Viruses</taxon>
        <taxon>Duplodnaviria</taxon>
        <taxon>Heunggongvirae</taxon>
        <taxon>Peploviricota</taxon>
        <taxon>Herviviricetes</taxon>
        <taxon>Herpesvirales</taxon>
        <taxon>Orthoherpesviridae</taxon>
        <taxon>Betaherpesvirinae</taxon>
        <taxon>Muromegalovirus</taxon>
    </lineage>
</organism>
<evidence type="ECO:0000313" key="6">
    <source>
        <dbReference type="EMBL" id="WEG69662.1"/>
    </source>
</evidence>
<reference evidence="6" key="2">
    <citation type="submission" date="2023-06" db="EMBL/GenBank/DDBJ databases">
        <title>Isolation and genome sequencing of cytomegaloviruses from Natal multimammate mice (Mastomys natalensis).</title>
        <authorList>
            <person name="Jarvis M.A."/>
            <person name="Davison A.J."/>
        </authorList>
    </citation>
    <scope>NUCLEOTIDE SEQUENCE</scope>
    <source>
        <strain evidence="2">Mnat18</strain>
        <strain evidence="3">Mnat19</strain>
        <strain evidence="5">Mnat2</strain>
        <strain evidence="4">Mnat29</strain>
        <strain evidence="6">Mnat33</strain>
    </source>
</reference>
<keyword evidence="1" id="KW-0812">Transmembrane</keyword>
<evidence type="ECO:0000256" key="1">
    <source>
        <dbReference type="SAM" id="Phobius"/>
    </source>
</evidence>
<dbReference type="EMBL" id="OP429139">
    <property type="protein sequence ID" value="WEG71336.1"/>
    <property type="molecule type" value="Genomic_DNA"/>
</dbReference>
<dbReference type="EMBL" id="OP429124">
    <property type="protein sequence ID" value="WEG69247.1"/>
    <property type="molecule type" value="Genomic_DNA"/>
</dbReference>
<dbReference type="EMBL" id="OP429127">
    <property type="protein sequence ID" value="WEG69662.1"/>
    <property type="molecule type" value="Genomic_DNA"/>
</dbReference>
<evidence type="ECO:0000313" key="2">
    <source>
        <dbReference type="EMBL" id="WEG69109.1"/>
    </source>
</evidence>
<evidence type="ECO:0000313" key="5">
    <source>
        <dbReference type="EMBL" id="WEG69524.1"/>
    </source>
</evidence>
<evidence type="ECO:0000313" key="3">
    <source>
        <dbReference type="EMBL" id="WEG69247.1"/>
    </source>
</evidence>
<keyword evidence="1" id="KW-0472">Membrane</keyword>
<protein>
    <submittedName>
        <fullName evidence="6">Protein m119.2</fullName>
    </submittedName>
</protein>
<reference evidence="6" key="1">
    <citation type="submission" date="2022-09" db="EMBL/GenBank/DDBJ databases">
        <authorList>
            <person name="Vucak M."/>
            <person name="Davison A.J."/>
        </authorList>
    </citation>
    <scope>NUCLEOTIDE SEQUENCE</scope>
    <source>
        <strain evidence="2">Mnat18</strain>
        <strain evidence="3">Mnat19</strain>
        <strain evidence="5">Mnat2</strain>
        <strain evidence="4">Mnat29</strain>
        <strain evidence="6">Mnat33</strain>
    </source>
</reference>
<dbReference type="EMBL" id="OP429126">
    <property type="protein sequence ID" value="WEG69524.1"/>
    <property type="molecule type" value="Genomic_DNA"/>
</dbReference>
<sequence length="101" mass="11064">MSASNTTFGTTSLVIFDIVIAATSDELQKTLVLLCCMTAVVIMLAIIAARISKMRALLAKLARRIGLIERYQVYTVCEDKSQKCDGTESTTGDFQYVSMQS</sequence>
<accession>A0A9Y1N6Y5</accession>
<proteinExistence type="predicted"/>